<dbReference type="Pfam" id="PF00072">
    <property type="entry name" value="Response_reg"/>
    <property type="match status" value="1"/>
</dbReference>
<gene>
    <name evidence="4" type="ORF">TsocGM_03385</name>
</gene>
<dbReference type="AlphaFoldDB" id="A0A432MP04"/>
<proteinExistence type="predicted"/>
<accession>A0A432MP04</accession>
<dbReference type="OrthoDB" id="269018at2"/>
<keyword evidence="5" id="KW-1185">Reference proteome</keyword>
<feature type="domain" description="Response regulatory" evidence="3">
    <location>
        <begin position="3"/>
        <end position="119"/>
    </location>
</feature>
<dbReference type="GO" id="GO:0000160">
    <property type="term" value="P:phosphorelay signal transduction system"/>
    <property type="evidence" value="ECO:0007669"/>
    <property type="project" value="InterPro"/>
</dbReference>
<dbReference type="SUPFAM" id="SSF52172">
    <property type="entry name" value="CheY-like"/>
    <property type="match status" value="1"/>
</dbReference>
<reference evidence="4 5" key="1">
    <citation type="submission" date="2018-12" db="EMBL/GenBank/DDBJ databases">
        <authorList>
            <person name="Toschakov S.V."/>
        </authorList>
    </citation>
    <scope>NUCLEOTIDE SEQUENCE [LARGE SCALE GENOMIC DNA]</scope>
    <source>
        <strain evidence="4 5">GM2012</strain>
    </source>
</reference>
<evidence type="ECO:0000256" key="2">
    <source>
        <dbReference type="PROSITE-ProRule" id="PRU00169"/>
    </source>
</evidence>
<comment type="caution">
    <text evidence="4">The sequence shown here is derived from an EMBL/GenBank/DDBJ whole genome shotgun (WGS) entry which is preliminary data.</text>
</comment>
<dbReference type="SMART" id="SM00448">
    <property type="entry name" value="REC"/>
    <property type="match status" value="1"/>
</dbReference>
<dbReference type="PANTHER" id="PTHR44591">
    <property type="entry name" value="STRESS RESPONSE REGULATOR PROTEIN 1"/>
    <property type="match status" value="1"/>
</dbReference>
<dbReference type="InterPro" id="IPR050595">
    <property type="entry name" value="Bact_response_regulator"/>
</dbReference>
<sequence>MPTALIVEDEPDANSLLSMLVRMRGYHTESALGGIEALDRLGSGRPDVVLLDLMLPDLSGFEVCQAIKAARETTLIPVIVVSAARVEENEARSYAAGANDFVPKPYTPDQVFRALAAADAWRQDVGRRPAEGRFAFDLRDPLEPLRELSRLRSLLRAWTPLGDEALCGITSALRDLWSSASSWGRQHEAEPGPIATVSYRLERSRVVVSVEDRSGWLSQDPIPPCSGLDRFEPRHDGGRLELICHHSSPLPDDSDTDDAH</sequence>
<dbReference type="PROSITE" id="PS50110">
    <property type="entry name" value="RESPONSE_REGULATORY"/>
    <property type="match status" value="1"/>
</dbReference>
<dbReference type="InterPro" id="IPR001789">
    <property type="entry name" value="Sig_transdc_resp-reg_receiver"/>
</dbReference>
<evidence type="ECO:0000256" key="1">
    <source>
        <dbReference type="ARBA" id="ARBA00022553"/>
    </source>
</evidence>
<dbReference type="Gene3D" id="3.40.50.2300">
    <property type="match status" value="1"/>
</dbReference>
<protein>
    <submittedName>
        <fullName evidence="4">Response regulator</fullName>
    </submittedName>
</protein>
<feature type="modified residue" description="4-aspartylphosphate" evidence="2">
    <location>
        <position position="52"/>
    </location>
</feature>
<evidence type="ECO:0000313" key="4">
    <source>
        <dbReference type="EMBL" id="RUL89171.1"/>
    </source>
</evidence>
<organism evidence="4 5">
    <name type="scientific">Tautonia sociabilis</name>
    <dbReference type="NCBI Taxonomy" id="2080755"/>
    <lineage>
        <taxon>Bacteria</taxon>
        <taxon>Pseudomonadati</taxon>
        <taxon>Planctomycetota</taxon>
        <taxon>Planctomycetia</taxon>
        <taxon>Isosphaerales</taxon>
        <taxon>Isosphaeraceae</taxon>
        <taxon>Tautonia</taxon>
    </lineage>
</organism>
<dbReference type="EMBL" id="RYZH01000004">
    <property type="protein sequence ID" value="RUL89171.1"/>
    <property type="molecule type" value="Genomic_DNA"/>
</dbReference>
<dbReference type="PANTHER" id="PTHR44591:SF3">
    <property type="entry name" value="RESPONSE REGULATORY DOMAIN-CONTAINING PROTEIN"/>
    <property type="match status" value="1"/>
</dbReference>
<evidence type="ECO:0000313" key="5">
    <source>
        <dbReference type="Proteomes" id="UP000280296"/>
    </source>
</evidence>
<keyword evidence="1 2" id="KW-0597">Phosphoprotein</keyword>
<dbReference type="InterPro" id="IPR011006">
    <property type="entry name" value="CheY-like_superfamily"/>
</dbReference>
<name>A0A432MP04_9BACT</name>
<evidence type="ECO:0000259" key="3">
    <source>
        <dbReference type="PROSITE" id="PS50110"/>
    </source>
</evidence>
<reference evidence="4 5" key="2">
    <citation type="submission" date="2019-01" db="EMBL/GenBank/DDBJ databases">
        <title>Tautonia sociabilis, a novel thermotolerant planctomycete of Isosphaeraceae family, isolated from a 4000 m deep subterranean habitat.</title>
        <authorList>
            <person name="Kovaleva O.L."/>
            <person name="Elcheninov A.G."/>
            <person name="Van Heerden E."/>
            <person name="Toshchakov S.V."/>
            <person name="Novikov A."/>
            <person name="Bonch-Osmolovskaya E.A."/>
            <person name="Kublanov I.V."/>
        </authorList>
    </citation>
    <scope>NUCLEOTIDE SEQUENCE [LARGE SCALE GENOMIC DNA]</scope>
    <source>
        <strain evidence="4 5">GM2012</strain>
    </source>
</reference>
<dbReference type="Proteomes" id="UP000280296">
    <property type="component" value="Unassembled WGS sequence"/>
</dbReference>
<dbReference type="RefSeq" id="WP_126723906.1">
    <property type="nucleotide sequence ID" value="NZ_RYZH01000004.1"/>
</dbReference>